<keyword evidence="1" id="KW-0472">Membrane</keyword>
<organism evidence="2 3">
    <name type="scientific">Racocetra fulgida</name>
    <dbReference type="NCBI Taxonomy" id="60492"/>
    <lineage>
        <taxon>Eukaryota</taxon>
        <taxon>Fungi</taxon>
        <taxon>Fungi incertae sedis</taxon>
        <taxon>Mucoromycota</taxon>
        <taxon>Glomeromycotina</taxon>
        <taxon>Glomeromycetes</taxon>
        <taxon>Diversisporales</taxon>
        <taxon>Gigasporaceae</taxon>
        <taxon>Racocetra</taxon>
    </lineage>
</organism>
<feature type="transmembrane region" description="Helical" evidence="1">
    <location>
        <begin position="6"/>
        <end position="26"/>
    </location>
</feature>
<protein>
    <submittedName>
        <fullName evidence="2">5045_t:CDS:1</fullName>
    </submittedName>
</protein>
<dbReference type="EMBL" id="CAJVPZ010073650">
    <property type="protein sequence ID" value="CAG8802403.1"/>
    <property type="molecule type" value="Genomic_DNA"/>
</dbReference>
<keyword evidence="3" id="KW-1185">Reference proteome</keyword>
<feature type="non-terminal residue" evidence="2">
    <location>
        <position position="1"/>
    </location>
</feature>
<dbReference type="Proteomes" id="UP000789396">
    <property type="component" value="Unassembled WGS sequence"/>
</dbReference>
<evidence type="ECO:0000313" key="2">
    <source>
        <dbReference type="EMBL" id="CAG8802403.1"/>
    </source>
</evidence>
<evidence type="ECO:0000313" key="3">
    <source>
        <dbReference type="Proteomes" id="UP000789396"/>
    </source>
</evidence>
<sequence>AVVVVVGMIVVIGKAVVAHGFVVLAAGDFAMVYERGDYDACFDDEIWGDVHQQLQG</sequence>
<comment type="caution">
    <text evidence="2">The sequence shown here is derived from an EMBL/GenBank/DDBJ whole genome shotgun (WGS) entry which is preliminary data.</text>
</comment>
<evidence type="ECO:0000256" key="1">
    <source>
        <dbReference type="SAM" id="Phobius"/>
    </source>
</evidence>
<keyword evidence="1" id="KW-1133">Transmembrane helix</keyword>
<reference evidence="2" key="1">
    <citation type="submission" date="2021-06" db="EMBL/GenBank/DDBJ databases">
        <authorList>
            <person name="Kallberg Y."/>
            <person name="Tangrot J."/>
            <person name="Rosling A."/>
        </authorList>
    </citation>
    <scope>NUCLEOTIDE SEQUENCE</scope>
    <source>
        <strain evidence="2">IN212</strain>
    </source>
</reference>
<name>A0A9N9K049_9GLOM</name>
<dbReference type="AlphaFoldDB" id="A0A9N9K049"/>
<feature type="non-terminal residue" evidence="2">
    <location>
        <position position="56"/>
    </location>
</feature>
<proteinExistence type="predicted"/>
<accession>A0A9N9K049</accession>
<keyword evidence="1" id="KW-0812">Transmembrane</keyword>
<gene>
    <name evidence="2" type="ORF">RFULGI_LOCUS17868</name>
</gene>